<organism evidence="10 11">
    <name type="scientific">Leucosporidium creatinivorum</name>
    <dbReference type="NCBI Taxonomy" id="106004"/>
    <lineage>
        <taxon>Eukaryota</taxon>
        <taxon>Fungi</taxon>
        <taxon>Dikarya</taxon>
        <taxon>Basidiomycota</taxon>
        <taxon>Pucciniomycotina</taxon>
        <taxon>Microbotryomycetes</taxon>
        <taxon>Leucosporidiales</taxon>
        <taxon>Leucosporidium</taxon>
    </lineage>
</organism>
<dbReference type="InParanoid" id="A0A1Y2FRT6"/>
<protein>
    <submittedName>
        <fullName evidence="10">Chloroperoxidase</fullName>
    </submittedName>
</protein>
<dbReference type="GO" id="GO:0004601">
    <property type="term" value="F:peroxidase activity"/>
    <property type="evidence" value="ECO:0007669"/>
    <property type="project" value="UniProtKB-KW"/>
</dbReference>
<keyword evidence="3" id="KW-0349">Heme</keyword>
<feature type="non-terminal residue" evidence="10">
    <location>
        <position position="1"/>
    </location>
</feature>
<evidence type="ECO:0000256" key="1">
    <source>
        <dbReference type="ARBA" id="ARBA00001970"/>
    </source>
</evidence>
<dbReference type="PANTHER" id="PTHR33577:SF16">
    <property type="entry name" value="HEME HALOPEROXIDASE FAMILY PROFILE DOMAIN-CONTAINING PROTEIN"/>
    <property type="match status" value="1"/>
</dbReference>
<evidence type="ECO:0000256" key="2">
    <source>
        <dbReference type="ARBA" id="ARBA00022559"/>
    </source>
</evidence>
<evidence type="ECO:0000256" key="7">
    <source>
        <dbReference type="ARBA" id="ARBA00025795"/>
    </source>
</evidence>
<comment type="caution">
    <text evidence="10">The sequence shown here is derived from an EMBL/GenBank/DDBJ whole genome shotgun (WGS) entry which is preliminary data.</text>
</comment>
<accession>A0A1Y2FRT6</accession>
<reference evidence="10 11" key="1">
    <citation type="submission" date="2016-07" db="EMBL/GenBank/DDBJ databases">
        <title>Pervasive Adenine N6-methylation of Active Genes in Fungi.</title>
        <authorList>
            <consortium name="DOE Joint Genome Institute"/>
            <person name="Mondo S.J."/>
            <person name="Dannebaum R.O."/>
            <person name="Kuo R.C."/>
            <person name="Labutti K."/>
            <person name="Haridas S."/>
            <person name="Kuo A."/>
            <person name="Salamov A."/>
            <person name="Ahrendt S.R."/>
            <person name="Lipzen A."/>
            <person name="Sullivan W."/>
            <person name="Andreopoulos W.B."/>
            <person name="Clum A."/>
            <person name="Lindquist E."/>
            <person name="Daum C."/>
            <person name="Ramamoorthy G.K."/>
            <person name="Gryganskyi A."/>
            <person name="Culley D."/>
            <person name="Magnuson J.K."/>
            <person name="James T.Y."/>
            <person name="O'Malley M.A."/>
            <person name="Stajich J.E."/>
            <person name="Spatafora J.W."/>
            <person name="Visel A."/>
            <person name="Grigoriev I.V."/>
        </authorList>
    </citation>
    <scope>NUCLEOTIDE SEQUENCE [LARGE SCALE GENOMIC DNA]</scope>
    <source>
        <strain evidence="10 11">62-1032</strain>
    </source>
</reference>
<comment type="cofactor">
    <cofactor evidence="1">
        <name>heme b</name>
        <dbReference type="ChEBI" id="CHEBI:60344"/>
    </cofactor>
</comment>
<keyword evidence="4" id="KW-0479">Metal-binding</keyword>
<evidence type="ECO:0000256" key="8">
    <source>
        <dbReference type="SAM" id="MobiDB-lite"/>
    </source>
</evidence>
<gene>
    <name evidence="10" type="ORF">BCR35DRAFT_264212</name>
</gene>
<dbReference type="PANTHER" id="PTHR33577">
    <property type="entry name" value="STERIGMATOCYSTIN BIOSYNTHESIS PEROXIDASE STCC-RELATED"/>
    <property type="match status" value="1"/>
</dbReference>
<dbReference type="EMBL" id="MCGR01000014">
    <property type="protein sequence ID" value="ORY86722.1"/>
    <property type="molecule type" value="Genomic_DNA"/>
</dbReference>
<dbReference type="OrthoDB" id="407298at2759"/>
<dbReference type="SUPFAM" id="SSF47571">
    <property type="entry name" value="Cloroperoxidase"/>
    <property type="match status" value="1"/>
</dbReference>
<dbReference type="Gene3D" id="1.10.489.10">
    <property type="entry name" value="Chloroperoxidase-like"/>
    <property type="match status" value="1"/>
</dbReference>
<evidence type="ECO:0000256" key="6">
    <source>
        <dbReference type="ARBA" id="ARBA00023004"/>
    </source>
</evidence>
<keyword evidence="5" id="KW-0560">Oxidoreductase</keyword>
<evidence type="ECO:0000256" key="5">
    <source>
        <dbReference type="ARBA" id="ARBA00023002"/>
    </source>
</evidence>
<dbReference type="Proteomes" id="UP000193467">
    <property type="component" value="Unassembled WGS sequence"/>
</dbReference>
<feature type="domain" description="Heme haloperoxidase family profile" evidence="9">
    <location>
        <begin position="9"/>
        <end position="258"/>
    </location>
</feature>
<keyword evidence="11" id="KW-1185">Reference proteome</keyword>
<comment type="similarity">
    <text evidence="7">Belongs to the chloroperoxidase family.</text>
</comment>
<dbReference type="AlphaFoldDB" id="A0A1Y2FRT6"/>
<keyword evidence="2 10" id="KW-0575">Peroxidase</keyword>
<feature type="region of interest" description="Disordered" evidence="8">
    <location>
        <begin position="1"/>
        <end position="22"/>
    </location>
</feature>
<dbReference type="Pfam" id="PF01328">
    <property type="entry name" value="Peroxidase_2"/>
    <property type="match status" value="1"/>
</dbReference>
<dbReference type="GO" id="GO:0046872">
    <property type="term" value="F:metal ion binding"/>
    <property type="evidence" value="ECO:0007669"/>
    <property type="project" value="UniProtKB-KW"/>
</dbReference>
<dbReference type="InterPro" id="IPR036851">
    <property type="entry name" value="Chloroperoxidase-like_sf"/>
</dbReference>
<dbReference type="InterPro" id="IPR000028">
    <property type="entry name" value="Chloroperoxidase"/>
</dbReference>
<sequence>VGRKGFPDSAHPFQNPPSGAQRGGCPGLNLLANYGYIARSGITNVGELLFAMQEAMGGAPSRKDGTLVALSFRGMTDPTTLKMSIGGTDSRTSGIMSWLFGGTVPGLFSAPSHSRYEHDGSLAFDDAYFTPGGTTSQFNGTLWKQRRQSADNDFNGVVQPRFQARFNSYDYWVQNNPQCAWVIVSQLLFYGAENLLWLHFPSSNTDGTVGPATAAAVETFSGILESPAGVFSKVPEKFPVGIDGKWYRRGVPLTVSML</sequence>
<evidence type="ECO:0000256" key="4">
    <source>
        <dbReference type="ARBA" id="ARBA00022723"/>
    </source>
</evidence>
<evidence type="ECO:0000256" key="3">
    <source>
        <dbReference type="ARBA" id="ARBA00022617"/>
    </source>
</evidence>
<dbReference type="PROSITE" id="PS51405">
    <property type="entry name" value="HEME_HALOPEROXIDASE"/>
    <property type="match status" value="1"/>
</dbReference>
<evidence type="ECO:0000313" key="11">
    <source>
        <dbReference type="Proteomes" id="UP000193467"/>
    </source>
</evidence>
<evidence type="ECO:0000259" key="9">
    <source>
        <dbReference type="PROSITE" id="PS51405"/>
    </source>
</evidence>
<name>A0A1Y2FRT6_9BASI</name>
<evidence type="ECO:0000313" key="10">
    <source>
        <dbReference type="EMBL" id="ORY86722.1"/>
    </source>
</evidence>
<keyword evidence="6" id="KW-0408">Iron</keyword>
<proteinExistence type="inferred from homology"/>